<proteinExistence type="predicted"/>
<evidence type="ECO:0000313" key="1">
    <source>
        <dbReference type="EMBL" id="KAI6083587.1"/>
    </source>
</evidence>
<comment type="caution">
    <text evidence="1">The sequence shown here is derived from an EMBL/GenBank/DDBJ whole genome shotgun (WGS) entry which is preliminary data.</text>
</comment>
<dbReference type="EMBL" id="MU394350">
    <property type="protein sequence ID" value="KAI6083587.1"/>
    <property type="molecule type" value="Genomic_DNA"/>
</dbReference>
<keyword evidence="2" id="KW-1185">Reference proteome</keyword>
<organism evidence="1 2">
    <name type="scientific">Hypoxylon rubiginosum</name>
    <dbReference type="NCBI Taxonomy" id="110542"/>
    <lineage>
        <taxon>Eukaryota</taxon>
        <taxon>Fungi</taxon>
        <taxon>Dikarya</taxon>
        <taxon>Ascomycota</taxon>
        <taxon>Pezizomycotina</taxon>
        <taxon>Sordariomycetes</taxon>
        <taxon>Xylariomycetidae</taxon>
        <taxon>Xylariales</taxon>
        <taxon>Hypoxylaceae</taxon>
        <taxon>Hypoxylon</taxon>
    </lineage>
</organism>
<name>A0ACC0CT42_9PEZI</name>
<sequence length="537" mass="59118">MVLNRMKEPGFDLAITAALEVGDLVYATKLLDLIADAHVGRLDRALNAAIIHDYDDVAWRLLAIGANVTIPPSYGLSPLYTAAKRRKLNLVRTMLECNLSPLLLPVGIHDEGQSTSLVEALVDMGDHKIVTDLLQLYGCESKTFHRGFITSVPPTPSNPLERALEKADQDTFWAIIKLSSQRTRRDSLSCALKIAVRREDPSLLYSLFGFGANPDDEDALSLAVMEHPSMVEPLLKRFREVYPNGRSGYGVTAMSRVLSQHPILSEGLSALINSKLVDEKELSYENIHGHSLLSLAFEGRIDERGIRHVDIDLIKMLLDAGSNPNSVSTRVLRKPWITVRDWTTTSVLLDAISTRNIKLVSLLIERGARVNEPTRLGMRRTPLQKAAEVGSLEIIRLLLEKGADINAAAAGRHGGTALQFAAIVGDCTMATELIEHGARFDVRPSWGNEGRWPLEGAAENGRIDMIQLLWYANSGNFDEKQCQKAMKLAERNGHIGCRDKIAELMSTSWVPAIEHPTESQGGPLDIVWGEGGLSMFG</sequence>
<gene>
    <name evidence="1" type="ORF">F4821DRAFT_280858</name>
</gene>
<evidence type="ECO:0000313" key="2">
    <source>
        <dbReference type="Proteomes" id="UP001497680"/>
    </source>
</evidence>
<protein>
    <submittedName>
        <fullName evidence="1">Ankyrin</fullName>
    </submittedName>
</protein>
<accession>A0ACC0CT42</accession>
<dbReference type="Proteomes" id="UP001497680">
    <property type="component" value="Unassembled WGS sequence"/>
</dbReference>
<reference evidence="1 2" key="1">
    <citation type="journal article" date="2022" name="New Phytol.">
        <title>Ecological generalism drives hyperdiversity of secondary metabolite gene clusters in xylarialean endophytes.</title>
        <authorList>
            <person name="Franco M.E.E."/>
            <person name="Wisecaver J.H."/>
            <person name="Arnold A.E."/>
            <person name="Ju Y.M."/>
            <person name="Slot J.C."/>
            <person name="Ahrendt S."/>
            <person name="Moore L.P."/>
            <person name="Eastman K.E."/>
            <person name="Scott K."/>
            <person name="Konkel Z."/>
            <person name="Mondo S.J."/>
            <person name="Kuo A."/>
            <person name="Hayes R.D."/>
            <person name="Haridas S."/>
            <person name="Andreopoulos B."/>
            <person name="Riley R."/>
            <person name="LaButti K."/>
            <person name="Pangilinan J."/>
            <person name="Lipzen A."/>
            <person name="Amirebrahimi M."/>
            <person name="Yan J."/>
            <person name="Adam C."/>
            <person name="Keymanesh K."/>
            <person name="Ng V."/>
            <person name="Louie K."/>
            <person name="Northen T."/>
            <person name="Drula E."/>
            <person name="Henrissat B."/>
            <person name="Hsieh H.M."/>
            <person name="Youens-Clark K."/>
            <person name="Lutzoni F."/>
            <person name="Miadlikowska J."/>
            <person name="Eastwood D.C."/>
            <person name="Hamelin R.C."/>
            <person name="Grigoriev I.V."/>
            <person name="U'Ren J.M."/>
        </authorList>
    </citation>
    <scope>NUCLEOTIDE SEQUENCE [LARGE SCALE GENOMIC DNA]</scope>
    <source>
        <strain evidence="1 2">ER1909</strain>
    </source>
</reference>